<evidence type="ECO:0000313" key="2">
    <source>
        <dbReference type="EMBL" id="QNF34427.1"/>
    </source>
</evidence>
<evidence type="ECO:0000256" key="1">
    <source>
        <dbReference type="SAM" id="Phobius"/>
    </source>
</evidence>
<dbReference type="KEGG" id="aswu:HUW51_17480"/>
<sequence length="160" mass="18189">MKQVRLIFLIYCGSCVALGVLIFMDHYLPKDKVVTKVEGTKKENSQTNIKVPSARTNNYFIRIDSKDISVDGTTYGELNEGDGVTVLRTFVLRRIFALESKEAGRLVRLPYSSLYYAFPLIPILLLIPLANFFVGKNKFLKDFFEPLSLIVPLAILFFDL</sequence>
<keyword evidence="1" id="KW-1133">Transmembrane helix</keyword>
<keyword evidence="3" id="KW-1185">Reference proteome</keyword>
<feature type="transmembrane region" description="Helical" evidence="1">
    <location>
        <begin position="114"/>
        <end position="133"/>
    </location>
</feature>
<keyword evidence="1" id="KW-0812">Transmembrane</keyword>
<evidence type="ECO:0000313" key="3">
    <source>
        <dbReference type="Proteomes" id="UP000515237"/>
    </source>
</evidence>
<dbReference type="EMBL" id="CP055156">
    <property type="protein sequence ID" value="QNF34427.1"/>
    <property type="molecule type" value="Genomic_DNA"/>
</dbReference>
<name>A0A7G7GB93_9BACT</name>
<accession>A0A7G7GB93</accession>
<gene>
    <name evidence="2" type="ORF">HUW51_17480</name>
</gene>
<proteinExistence type="predicted"/>
<reference evidence="2 3" key="1">
    <citation type="journal article" date="2018" name="Int. J. Syst. Evol. Microbiol.">
        <title>Adhaeribacter swui sp. nov., isolated from wet mud.</title>
        <authorList>
            <person name="Kim D.U."/>
            <person name="Kim K.W."/>
            <person name="Kang M.S."/>
            <person name="Kim J.Y."/>
            <person name="Jang J.H."/>
            <person name="Kim M.K."/>
        </authorList>
    </citation>
    <scope>NUCLEOTIDE SEQUENCE [LARGE SCALE GENOMIC DNA]</scope>
    <source>
        <strain evidence="2 3">KCTC 52873</strain>
    </source>
</reference>
<dbReference type="AlphaFoldDB" id="A0A7G7GB93"/>
<keyword evidence="1" id="KW-0472">Membrane</keyword>
<organism evidence="2 3">
    <name type="scientific">Adhaeribacter swui</name>
    <dbReference type="NCBI Taxonomy" id="2086471"/>
    <lineage>
        <taxon>Bacteria</taxon>
        <taxon>Pseudomonadati</taxon>
        <taxon>Bacteroidota</taxon>
        <taxon>Cytophagia</taxon>
        <taxon>Cytophagales</taxon>
        <taxon>Hymenobacteraceae</taxon>
        <taxon>Adhaeribacter</taxon>
    </lineage>
</organism>
<dbReference type="Proteomes" id="UP000515237">
    <property type="component" value="Chromosome"/>
</dbReference>
<feature type="transmembrane region" description="Helical" evidence="1">
    <location>
        <begin position="6"/>
        <end position="24"/>
    </location>
</feature>
<protein>
    <submittedName>
        <fullName evidence="2">Uncharacterized protein</fullName>
    </submittedName>
</protein>
<dbReference type="RefSeq" id="WP_185270907.1">
    <property type="nucleotide sequence ID" value="NZ_CP055156.1"/>
</dbReference>